<dbReference type="InterPro" id="IPR017996">
    <property type="entry name" value="MRJP/yellow-related"/>
</dbReference>
<proteinExistence type="predicted"/>
<keyword evidence="4" id="KW-1185">Reference proteome</keyword>
<evidence type="ECO:0008006" key="5">
    <source>
        <dbReference type="Google" id="ProtNLM"/>
    </source>
</evidence>
<organism evidence="3 4">
    <name type="scientific">Nostoc commune NIES-4072</name>
    <dbReference type="NCBI Taxonomy" id="2005467"/>
    <lineage>
        <taxon>Bacteria</taxon>
        <taxon>Bacillati</taxon>
        <taxon>Cyanobacteriota</taxon>
        <taxon>Cyanophyceae</taxon>
        <taxon>Nostocales</taxon>
        <taxon>Nostocaceae</taxon>
        <taxon>Nostoc</taxon>
    </lineage>
</organism>
<dbReference type="GO" id="GO:0005576">
    <property type="term" value="C:extracellular region"/>
    <property type="evidence" value="ECO:0007669"/>
    <property type="project" value="UniProtKB-SubCell"/>
</dbReference>
<accession>A0A2R5FR42</accession>
<evidence type="ECO:0000313" key="3">
    <source>
        <dbReference type="EMBL" id="GBG19968.1"/>
    </source>
</evidence>
<gene>
    <name evidence="3" type="ORF">NIES4072_36370</name>
</gene>
<sequence>MENLRDRLEVVAELPIAPGNITVTPEGRIILSLHQFYNPEIKVAELTKDDIVPFPKPSKVRFFIFDTVLGIKSDANGTIWMLDNGNQSKSVPKLVAWDTHKNELARVIYLPPPITLDSSFVNDLAVDLTRNVVYISDPADGNKAALIRVDLKTGLACRILQGHQSVVPDDIDLVVDGIPVQIKQLNGTLIRPHLGVNGIVLDTCNEWLYFCPMHGTSMYRVQSADLSNPDLSEAELGSKIERYSQKPICEGATRFCEVLKSGTYIACFRMRSQLKNQILLRI</sequence>
<dbReference type="Gene3D" id="2.120.10.30">
    <property type="entry name" value="TolB, C-terminal domain"/>
    <property type="match status" value="1"/>
</dbReference>
<dbReference type="AlphaFoldDB" id="A0A2R5FR42"/>
<dbReference type="OrthoDB" id="9797664at2"/>
<evidence type="ECO:0000256" key="2">
    <source>
        <dbReference type="ARBA" id="ARBA00022525"/>
    </source>
</evidence>
<comment type="subcellular location">
    <subcellularLocation>
        <location evidence="1">Secreted</location>
    </subcellularLocation>
</comment>
<dbReference type="RefSeq" id="WP_109009693.1">
    <property type="nucleotide sequence ID" value="NZ_BDUD01000001.1"/>
</dbReference>
<keyword evidence="2" id="KW-0964">Secreted</keyword>
<name>A0A2R5FR42_NOSCO</name>
<reference evidence="3 4" key="1">
    <citation type="submission" date="2017-06" db="EMBL/GenBank/DDBJ databases">
        <title>Genome sequencing of cyanobaciteial culture collection at National Institute for Environmental Studies (NIES).</title>
        <authorList>
            <person name="Hirose Y."/>
            <person name="Shimura Y."/>
            <person name="Fujisawa T."/>
            <person name="Nakamura Y."/>
            <person name="Kawachi M."/>
        </authorList>
    </citation>
    <scope>NUCLEOTIDE SEQUENCE [LARGE SCALE GENOMIC DNA]</scope>
    <source>
        <strain evidence="3 4">NIES-4072</strain>
    </source>
</reference>
<comment type="caution">
    <text evidence="3">The sequence shown here is derived from an EMBL/GenBank/DDBJ whole genome shotgun (WGS) entry which is preliminary data.</text>
</comment>
<dbReference type="InterPro" id="IPR011042">
    <property type="entry name" value="6-blade_b-propeller_TolB-like"/>
</dbReference>
<dbReference type="Pfam" id="PF03022">
    <property type="entry name" value="MRJP"/>
    <property type="match status" value="1"/>
</dbReference>
<evidence type="ECO:0000256" key="1">
    <source>
        <dbReference type="ARBA" id="ARBA00004613"/>
    </source>
</evidence>
<protein>
    <recommendedName>
        <fullName evidence="5">Major royal jelly protein</fullName>
    </recommendedName>
</protein>
<evidence type="ECO:0000313" key="4">
    <source>
        <dbReference type="Proteomes" id="UP000245124"/>
    </source>
</evidence>
<dbReference type="EMBL" id="BDUD01000001">
    <property type="protein sequence ID" value="GBG19968.1"/>
    <property type="molecule type" value="Genomic_DNA"/>
</dbReference>
<dbReference type="PANTHER" id="PTHR10009">
    <property type="entry name" value="PROTEIN YELLOW-RELATED"/>
    <property type="match status" value="1"/>
</dbReference>
<dbReference type="PANTHER" id="PTHR10009:SF18">
    <property type="entry name" value="PROTEIN YELLOW-LIKE PROTEIN"/>
    <property type="match status" value="1"/>
</dbReference>
<dbReference type="SUPFAM" id="SSF101898">
    <property type="entry name" value="NHL repeat"/>
    <property type="match status" value="1"/>
</dbReference>
<dbReference type="Proteomes" id="UP000245124">
    <property type="component" value="Unassembled WGS sequence"/>
</dbReference>